<keyword evidence="1" id="KW-0235">DNA replication</keyword>
<dbReference type="GO" id="GO:0006261">
    <property type="term" value="P:DNA-templated DNA replication"/>
    <property type="evidence" value="ECO:0007669"/>
    <property type="project" value="InterPro"/>
</dbReference>
<keyword evidence="2" id="KW-1194">Viral DNA replication</keyword>
<evidence type="ECO:0000256" key="2">
    <source>
        <dbReference type="ARBA" id="ARBA00023109"/>
    </source>
</evidence>
<dbReference type="Gene3D" id="1.10.150.20">
    <property type="entry name" value="5' to 3' exonuclease, C-terminal subdomain"/>
    <property type="match status" value="1"/>
</dbReference>
<proteinExistence type="predicted"/>
<name>A0A8S5MWN3_9CAUD</name>
<evidence type="ECO:0000313" key="4">
    <source>
        <dbReference type="EMBL" id="DAD86498.1"/>
    </source>
</evidence>
<dbReference type="GO" id="GO:0003887">
    <property type="term" value="F:DNA-directed DNA polymerase activity"/>
    <property type="evidence" value="ECO:0007669"/>
    <property type="project" value="InterPro"/>
</dbReference>
<dbReference type="InterPro" id="IPR002298">
    <property type="entry name" value="DNA_polymerase_A"/>
</dbReference>
<dbReference type="SUPFAM" id="SSF56672">
    <property type="entry name" value="DNA/RNA polymerases"/>
    <property type="match status" value="1"/>
</dbReference>
<dbReference type="PRINTS" id="PR00868">
    <property type="entry name" value="DNAPOLI"/>
</dbReference>
<accession>A0A8S5MWN3</accession>
<dbReference type="Gene3D" id="3.30.70.370">
    <property type="match status" value="1"/>
</dbReference>
<dbReference type="GO" id="GO:0039693">
    <property type="term" value="P:viral DNA genome replication"/>
    <property type="evidence" value="ECO:0007669"/>
    <property type="project" value="UniProtKB-KW"/>
</dbReference>
<feature type="domain" description="DNA-directed DNA polymerase family A palm" evidence="3">
    <location>
        <begin position="370"/>
        <end position="592"/>
    </location>
</feature>
<dbReference type="SUPFAM" id="SSF53098">
    <property type="entry name" value="Ribonuclease H-like"/>
    <property type="match status" value="1"/>
</dbReference>
<dbReference type="SMART" id="SM00482">
    <property type="entry name" value="POLAc"/>
    <property type="match status" value="1"/>
</dbReference>
<evidence type="ECO:0000256" key="1">
    <source>
        <dbReference type="ARBA" id="ARBA00022705"/>
    </source>
</evidence>
<reference evidence="4" key="1">
    <citation type="journal article" date="2021" name="Proc. Natl. Acad. Sci. U.S.A.">
        <title>A Catalog of Tens of Thousands of Viruses from Human Metagenomes Reveals Hidden Associations with Chronic Diseases.</title>
        <authorList>
            <person name="Tisza M.J."/>
            <person name="Buck C.B."/>
        </authorList>
    </citation>
    <scope>NUCLEOTIDE SEQUENCE</scope>
    <source>
        <strain evidence="4">Ctu1h4</strain>
    </source>
</reference>
<dbReference type="PANTHER" id="PTHR10133">
    <property type="entry name" value="DNA POLYMERASE I"/>
    <property type="match status" value="1"/>
</dbReference>
<dbReference type="PANTHER" id="PTHR10133:SF27">
    <property type="entry name" value="DNA POLYMERASE NU"/>
    <property type="match status" value="1"/>
</dbReference>
<dbReference type="Pfam" id="PF00476">
    <property type="entry name" value="DNA_pol_A"/>
    <property type="match status" value="1"/>
</dbReference>
<dbReference type="InterPro" id="IPR001098">
    <property type="entry name" value="DNA-dir_DNA_pol_A_palm_dom"/>
</dbReference>
<organism evidence="4">
    <name type="scientific">Siphoviridae sp. ctu1h4</name>
    <dbReference type="NCBI Taxonomy" id="2826499"/>
    <lineage>
        <taxon>Viruses</taxon>
        <taxon>Duplodnaviria</taxon>
        <taxon>Heunggongvirae</taxon>
        <taxon>Uroviricota</taxon>
        <taxon>Caudoviricetes</taxon>
    </lineage>
</organism>
<evidence type="ECO:0000259" key="3">
    <source>
        <dbReference type="SMART" id="SM00482"/>
    </source>
</evidence>
<dbReference type="InterPro" id="IPR012337">
    <property type="entry name" value="RNaseH-like_sf"/>
</dbReference>
<dbReference type="InterPro" id="IPR043502">
    <property type="entry name" value="DNA/RNA_pol_sf"/>
</dbReference>
<dbReference type="GO" id="GO:0006302">
    <property type="term" value="P:double-strand break repair"/>
    <property type="evidence" value="ECO:0007669"/>
    <property type="project" value="TreeGrafter"/>
</dbReference>
<protein>
    <submittedName>
        <fullName evidence="4">DNA polymerase I</fullName>
    </submittedName>
</protein>
<dbReference type="GO" id="GO:0003677">
    <property type="term" value="F:DNA binding"/>
    <property type="evidence" value="ECO:0007669"/>
    <property type="project" value="InterPro"/>
</dbReference>
<dbReference type="EMBL" id="BK015001">
    <property type="protein sequence ID" value="DAD86498.1"/>
    <property type="molecule type" value="Genomic_DNA"/>
</dbReference>
<sequence>MIPPSLITPAPAPVVALPHDLYVDIETYSTTDIKRGVYRYSEDPEFLVLMCAWALDDGPVQVAVGRDEIMKIPHLLDGSNVVVRFAHNAQFERVCLSRFRGLPTGQYLPPEAWEDTMAHMAEWGYPQSLEGGAKALGADPKDGAGAALIRWFCQPDRSGKRCLPEDHPEKWAQFVEYCRQDVATMRDMRRRLLKRHGSDWPTDHERSVWIADQKVNDLGVRVDLDLAASAVEAASENLAADKAEAKAITGVENPGSTAQLLSWFGGLLPDLKAETVRQALTRDDLTADQRRVLELRQSMALTAHKKFQTALDVANTDGRLRGSVRFFGAHTGRWAGRGLQLQNLPRAGFSSEAAQDAAILDLNLGLGADPQTLKALVRPLLVGPFTVCDYSAIEARVVAWLAGESWALDAFAEGRDIYVETANRMGGGMGRKEGKVAVLALGYNGGVGSLRAMGGDALGGEAVLQRIVDQWRGANRNIVRLWGRLERAFYYGGQAGDRLTVEADGSDRLVRLPSGRAVVYHQVRAGRDGRLSFQDPKLRWRTETYGGRLVENVTQAVARDVLGAALVRLVGEGHRVVGHVHDEVIVESSPESSLEAIRQVMVTPTEWSDGLPLAAAGYSCGRYRKD</sequence>